<evidence type="ECO:0000256" key="2">
    <source>
        <dbReference type="SAM" id="Phobius"/>
    </source>
</evidence>
<dbReference type="EMBL" id="CP158568">
    <property type="protein sequence ID" value="XBY44219.1"/>
    <property type="molecule type" value="Genomic_DNA"/>
</dbReference>
<reference evidence="3" key="1">
    <citation type="submission" date="2024-06" db="EMBL/GenBank/DDBJ databases">
        <title>Methylostella associata gen. nov., sp. nov., a novel Ancalomicrobiaceae-affiliated facultatively methylotrophic bacteria that feed on methanotrophs of the genus Methylococcus.</title>
        <authorList>
            <person name="Saltykova V."/>
            <person name="Danilova O.V."/>
            <person name="Oshkin I.Y."/>
            <person name="Belova S.E."/>
            <person name="Pimenov N.V."/>
            <person name="Dedysh S.N."/>
        </authorList>
    </citation>
    <scope>NUCLEOTIDE SEQUENCE</scope>
    <source>
        <strain evidence="3">S20</strain>
    </source>
</reference>
<name>A0AAU7XC19_9HYPH</name>
<dbReference type="KEGG" id="mflg:ABS361_19600"/>
<evidence type="ECO:0000256" key="1">
    <source>
        <dbReference type="SAM" id="MobiDB-lite"/>
    </source>
</evidence>
<dbReference type="RefSeq" id="WP_407049313.1">
    <property type="nucleotide sequence ID" value="NZ_CP158568.1"/>
</dbReference>
<keyword evidence="2" id="KW-1133">Transmembrane helix</keyword>
<feature type="transmembrane region" description="Helical" evidence="2">
    <location>
        <begin position="68"/>
        <end position="86"/>
    </location>
</feature>
<gene>
    <name evidence="3" type="ORF">ABS361_19600</name>
</gene>
<sequence>MGALFRIIWRLIMVTIGFYLAGLVAGLTLFVGNRILPLQSSFPARTPEELLLRMAREFDRLGAFTADYALPMASFAAGYWLIFAILTEILSVRSILIHLTAGGAVGYAAFLNTFGNVPGAMKPAIAAGIAGALVYWIVAGHGAGLFRRKPATEAPAGPTPSAIRHRRPSR</sequence>
<accession>A0AAU7XC19</accession>
<evidence type="ECO:0008006" key="4">
    <source>
        <dbReference type="Google" id="ProtNLM"/>
    </source>
</evidence>
<keyword evidence="2" id="KW-0472">Membrane</keyword>
<keyword evidence="2" id="KW-0812">Transmembrane</keyword>
<feature type="transmembrane region" description="Helical" evidence="2">
    <location>
        <begin position="7"/>
        <end position="31"/>
    </location>
</feature>
<feature type="transmembrane region" description="Helical" evidence="2">
    <location>
        <begin position="95"/>
        <end position="114"/>
    </location>
</feature>
<evidence type="ECO:0000313" key="3">
    <source>
        <dbReference type="EMBL" id="XBY44219.1"/>
    </source>
</evidence>
<dbReference type="AlphaFoldDB" id="A0AAU7XC19"/>
<protein>
    <recommendedName>
        <fullName evidence="4">DUF4386 family protein</fullName>
    </recommendedName>
</protein>
<feature type="transmembrane region" description="Helical" evidence="2">
    <location>
        <begin position="120"/>
        <end position="139"/>
    </location>
</feature>
<proteinExistence type="predicted"/>
<feature type="region of interest" description="Disordered" evidence="1">
    <location>
        <begin position="149"/>
        <end position="170"/>
    </location>
</feature>
<organism evidence="3">
    <name type="scientific">Methyloraptor flagellatus</name>
    <dbReference type="NCBI Taxonomy" id="3162530"/>
    <lineage>
        <taxon>Bacteria</taxon>
        <taxon>Pseudomonadati</taxon>
        <taxon>Pseudomonadota</taxon>
        <taxon>Alphaproteobacteria</taxon>
        <taxon>Hyphomicrobiales</taxon>
        <taxon>Ancalomicrobiaceae</taxon>
        <taxon>Methyloraptor</taxon>
    </lineage>
</organism>